<feature type="region of interest" description="Disordered" evidence="8">
    <location>
        <begin position="337"/>
        <end position="362"/>
    </location>
</feature>
<organism evidence="12">
    <name type="scientific">Perkinsus marinus (strain ATCC 50983 / TXsc)</name>
    <dbReference type="NCBI Taxonomy" id="423536"/>
    <lineage>
        <taxon>Eukaryota</taxon>
        <taxon>Sar</taxon>
        <taxon>Alveolata</taxon>
        <taxon>Perkinsozoa</taxon>
        <taxon>Perkinsea</taxon>
        <taxon>Perkinsida</taxon>
        <taxon>Perkinsidae</taxon>
        <taxon>Perkinsus</taxon>
    </lineage>
</organism>
<dbReference type="InterPro" id="IPR043519">
    <property type="entry name" value="NT_sf"/>
</dbReference>
<dbReference type="SUPFAM" id="SSF81631">
    <property type="entry name" value="PAP/OAS1 substrate-binding domain"/>
    <property type="match status" value="1"/>
</dbReference>
<evidence type="ECO:0000256" key="3">
    <source>
        <dbReference type="ARBA" id="ARBA00004496"/>
    </source>
</evidence>
<dbReference type="Pfam" id="PF03828">
    <property type="entry name" value="PAP_assoc"/>
    <property type="match status" value="1"/>
</dbReference>
<accession>C5LAF6</accession>
<feature type="region of interest" description="Disordered" evidence="8">
    <location>
        <begin position="823"/>
        <end position="1017"/>
    </location>
</feature>
<dbReference type="RefSeq" id="XP_002774597.1">
    <property type="nucleotide sequence ID" value="XM_002774551.1"/>
</dbReference>
<gene>
    <name evidence="11" type="ORF">Pmar_PMAR006223</name>
</gene>
<dbReference type="InterPro" id="IPR002058">
    <property type="entry name" value="PAP_assoc"/>
</dbReference>
<keyword evidence="7" id="KW-0460">Magnesium</keyword>
<feature type="domain" description="Poly(A) RNA polymerase mitochondrial-like central palm" evidence="10">
    <location>
        <begin position="284"/>
        <end position="437"/>
    </location>
</feature>
<dbReference type="RefSeq" id="XP_002774596.1">
    <property type="nucleotide sequence ID" value="XM_002774550.1"/>
</dbReference>
<sequence>MVACYDDSVDCHRLKLKCYPLDEYCEGEGSSELKAFQDAARKVLDVLDRKQLLEARGRRLNLMLRKYGGDDAVVTNGGSNLKDLFEKSKDVGSPFYTLLEDAAEDEAKLNVASSLVLQSLMASPTAESLYEDATAFLRKLGGSLPAWVMIDKPPVYLLGAVHWCLLAVVTGQVDEVVPQTQEVIMPCLLALEHVYLSWAPEYPGLSQFCSELIRYMLVTRKAPMIAKTRLECYELQSLASEAARDMALPYRHSSCTHAEDANNELEYIAELMFPPSERIDWLHKQFEEVNEILLSSPLGVEGRVYGSLVNGFPTAHSDIDVAVELRDDVKEELLSKQLDADGEDGGCSDKEENENNQEVLTEKAKDRKATIAAIELLGEEFDKRGYAVNEVVTARVPILLLVKEVTGPDGEKEKVEFNISFDHEITLYNSRLLRCYSMLRPEVRTLVVLVKHWAKTRDVNDACNGTLSSYSYALLVIFFLQQKGILPSLQDPRCFRDVKSDWIVDRYVDSHEHHVYFFDWLSTGVTDPQEALNRFFLPEYAQKSVPSIAVLLFEFFEFYAEVFPSYESIVDIRTIGPPMSKEEYFKSELAKILKRVEAKSSNYGDSDGDGPHPPTIDAVMSLRRRRTWLAIADPFENLRLLGVSARGMERTMLEMRAALALLNHPDPKVDSIERLFSSHKVRRGMREFGHPRKAIDKAAHNWGTYHDNSVEGIRTSYIYYNSSESAEAFCRNPELDDAATWAAVNRAWTWATHGVPSSHAMLRFDVFCCLTMLEGVSVTSTECVEALPGHRLVRSNGQADDDESEDESNMEVVCNMPQFQQALANARTMRRSTTINDQRRSKQFTKDQRYAPHRTSTNQLPPAPQSSTDQHGAPDLPPHSRPSHQQPAAPRGTGHHQPNADKRGPHQSTNTSRASEPSKGQQGLTKSSKGEAATKAASNDRSAESLKDQGPAQTSSSKPRRDRRGRRDSWRDTQWLPTPPKGRRSRQRHRDDDPDYDRPKPVNGDKQQLYKPGKATP</sequence>
<comment type="subcellular location">
    <subcellularLocation>
        <location evidence="3">Cytoplasm</location>
    </subcellularLocation>
</comment>
<proteinExistence type="predicted"/>
<evidence type="ECO:0000256" key="4">
    <source>
        <dbReference type="ARBA" id="ARBA00022490"/>
    </source>
</evidence>
<evidence type="ECO:0000256" key="1">
    <source>
        <dbReference type="ARBA" id="ARBA00001936"/>
    </source>
</evidence>
<dbReference type="EMBL" id="GG680729">
    <property type="protein sequence ID" value="EER06412.1"/>
    <property type="molecule type" value="Genomic_DNA"/>
</dbReference>
<dbReference type="PANTHER" id="PTHR12271:SF40">
    <property type="entry name" value="POLY(A) RNA POLYMERASE GLD2"/>
    <property type="match status" value="1"/>
</dbReference>
<dbReference type="Gene3D" id="1.10.1410.10">
    <property type="match status" value="1"/>
</dbReference>
<keyword evidence="4" id="KW-0963">Cytoplasm</keyword>
<feature type="compositionally biased region" description="Polar residues" evidence="8">
    <location>
        <begin position="854"/>
        <end position="870"/>
    </location>
</feature>
<evidence type="ECO:0000256" key="2">
    <source>
        <dbReference type="ARBA" id="ARBA00001946"/>
    </source>
</evidence>
<keyword evidence="6" id="KW-0479">Metal-binding</keyword>
<feature type="domain" description="PAP-associated" evidence="9">
    <location>
        <begin position="547"/>
        <end position="636"/>
    </location>
</feature>
<dbReference type="Pfam" id="PF22600">
    <property type="entry name" value="MTPAP-like_central"/>
    <property type="match status" value="1"/>
</dbReference>
<protein>
    <submittedName>
        <fullName evidence="11">Uncharacterized protein</fullName>
    </submittedName>
</protein>
<dbReference type="GO" id="GO:0016779">
    <property type="term" value="F:nucleotidyltransferase activity"/>
    <property type="evidence" value="ECO:0007669"/>
    <property type="project" value="TreeGrafter"/>
</dbReference>
<dbReference type="AlphaFoldDB" id="C5LAF6"/>
<comment type="cofactor">
    <cofactor evidence="2">
        <name>Mg(2+)</name>
        <dbReference type="ChEBI" id="CHEBI:18420"/>
    </cofactor>
</comment>
<dbReference type="OrthoDB" id="412781at2759"/>
<evidence type="ECO:0000259" key="9">
    <source>
        <dbReference type="Pfam" id="PF03828"/>
    </source>
</evidence>
<dbReference type="GO" id="GO:0046872">
    <property type="term" value="F:metal ion binding"/>
    <property type="evidence" value="ECO:0007669"/>
    <property type="project" value="UniProtKB-KW"/>
</dbReference>
<evidence type="ECO:0000259" key="10">
    <source>
        <dbReference type="Pfam" id="PF22600"/>
    </source>
</evidence>
<dbReference type="EMBL" id="GG680729">
    <property type="protein sequence ID" value="EER06413.1"/>
    <property type="molecule type" value="Genomic_DNA"/>
</dbReference>
<dbReference type="SUPFAM" id="SSF81301">
    <property type="entry name" value="Nucleotidyltransferase"/>
    <property type="match status" value="1"/>
</dbReference>
<feature type="compositionally biased region" description="Basic and acidic residues" evidence="8">
    <location>
        <begin position="837"/>
        <end position="850"/>
    </location>
</feature>
<feature type="compositionally biased region" description="Basic and acidic residues" evidence="8">
    <location>
        <begin position="989"/>
        <end position="1000"/>
    </location>
</feature>
<evidence type="ECO:0000256" key="6">
    <source>
        <dbReference type="ARBA" id="ARBA00022723"/>
    </source>
</evidence>
<comment type="cofactor">
    <cofactor evidence="1">
        <name>Mn(2+)</name>
        <dbReference type="ChEBI" id="CHEBI:29035"/>
    </cofactor>
</comment>
<dbReference type="PANTHER" id="PTHR12271">
    <property type="entry name" value="POLY A POLYMERASE CID PAP -RELATED"/>
    <property type="match status" value="1"/>
</dbReference>
<dbReference type="GO" id="GO:0031123">
    <property type="term" value="P:RNA 3'-end processing"/>
    <property type="evidence" value="ECO:0007669"/>
    <property type="project" value="TreeGrafter"/>
</dbReference>
<dbReference type="Proteomes" id="UP000007800">
    <property type="component" value="Unassembled WGS sequence"/>
</dbReference>
<dbReference type="GO" id="GO:0005737">
    <property type="term" value="C:cytoplasm"/>
    <property type="evidence" value="ECO:0007669"/>
    <property type="project" value="UniProtKB-SubCell"/>
</dbReference>
<evidence type="ECO:0000313" key="11">
    <source>
        <dbReference type="EMBL" id="EER06412.1"/>
    </source>
</evidence>
<dbReference type="Gene3D" id="3.30.460.10">
    <property type="entry name" value="Beta Polymerase, domain 2"/>
    <property type="match status" value="1"/>
</dbReference>
<evidence type="ECO:0000256" key="8">
    <source>
        <dbReference type="SAM" id="MobiDB-lite"/>
    </source>
</evidence>
<feature type="compositionally biased region" description="Polar residues" evidence="8">
    <location>
        <begin position="906"/>
        <end position="927"/>
    </location>
</feature>
<dbReference type="InterPro" id="IPR054708">
    <property type="entry name" value="MTPAP-like_central"/>
</dbReference>
<evidence type="ECO:0000256" key="7">
    <source>
        <dbReference type="ARBA" id="ARBA00022842"/>
    </source>
</evidence>
<dbReference type="GeneID" id="9065526"/>
<keyword evidence="12" id="KW-1185">Reference proteome</keyword>
<name>C5LAF6_PERM5</name>
<reference evidence="11 12" key="1">
    <citation type="submission" date="2008-07" db="EMBL/GenBank/DDBJ databases">
        <authorList>
            <person name="El-Sayed N."/>
            <person name="Caler E."/>
            <person name="Inman J."/>
            <person name="Amedeo P."/>
            <person name="Hass B."/>
            <person name="Wortman J."/>
        </authorList>
    </citation>
    <scope>NUCLEOTIDE SEQUENCE [LARGE SCALE GENOMIC DNA]</scope>
    <source>
        <strain evidence="11">ATCC 50983</strain>
        <strain evidence="12">ATCC 50983 / TXsc</strain>
    </source>
</reference>
<evidence type="ECO:0000256" key="5">
    <source>
        <dbReference type="ARBA" id="ARBA00022679"/>
    </source>
</evidence>
<dbReference type="InParanoid" id="C5LAF6"/>
<evidence type="ECO:0000313" key="12">
    <source>
        <dbReference type="Proteomes" id="UP000007800"/>
    </source>
</evidence>
<feature type="compositionally biased region" description="Acidic residues" evidence="8">
    <location>
        <begin position="340"/>
        <end position="355"/>
    </location>
</feature>
<keyword evidence="5" id="KW-0808">Transferase</keyword>